<dbReference type="Pfam" id="PF05729">
    <property type="entry name" value="NACHT"/>
    <property type="match status" value="1"/>
</dbReference>
<comment type="caution">
    <text evidence="3">The sequence shown here is derived from an EMBL/GenBank/DDBJ whole genome shotgun (WGS) entry which is preliminary data.</text>
</comment>
<evidence type="ECO:0000313" key="3">
    <source>
        <dbReference type="EMBL" id="ETO02337.1"/>
    </source>
</evidence>
<reference evidence="3 4" key="1">
    <citation type="journal article" date="2013" name="Curr. Biol.">
        <title>The Genome of the Foraminiferan Reticulomyxa filosa.</title>
        <authorList>
            <person name="Glockner G."/>
            <person name="Hulsmann N."/>
            <person name="Schleicher M."/>
            <person name="Noegel A.A."/>
            <person name="Eichinger L."/>
            <person name="Gallinger C."/>
            <person name="Pawlowski J."/>
            <person name="Sierra R."/>
            <person name="Euteneuer U."/>
            <person name="Pillet L."/>
            <person name="Moustafa A."/>
            <person name="Platzer M."/>
            <person name="Groth M."/>
            <person name="Szafranski K."/>
            <person name="Schliwa M."/>
        </authorList>
    </citation>
    <scope>NUCLEOTIDE SEQUENCE [LARGE SCALE GENOMIC DNA]</scope>
</reference>
<dbReference type="SUPFAM" id="SSF52540">
    <property type="entry name" value="P-loop containing nucleoside triphosphate hydrolases"/>
    <property type="match status" value="1"/>
</dbReference>
<dbReference type="Proteomes" id="UP000023152">
    <property type="component" value="Unassembled WGS sequence"/>
</dbReference>
<organism evidence="3 4">
    <name type="scientific">Reticulomyxa filosa</name>
    <dbReference type="NCBI Taxonomy" id="46433"/>
    <lineage>
        <taxon>Eukaryota</taxon>
        <taxon>Sar</taxon>
        <taxon>Rhizaria</taxon>
        <taxon>Retaria</taxon>
        <taxon>Foraminifera</taxon>
        <taxon>Monothalamids</taxon>
        <taxon>Reticulomyxidae</taxon>
        <taxon>Reticulomyxa</taxon>
    </lineage>
</organism>
<dbReference type="EMBL" id="ASPP01036037">
    <property type="protein sequence ID" value="ETO02337.1"/>
    <property type="molecule type" value="Genomic_DNA"/>
</dbReference>
<dbReference type="InterPro" id="IPR007111">
    <property type="entry name" value="NACHT_NTPase"/>
</dbReference>
<evidence type="ECO:0000259" key="2">
    <source>
        <dbReference type="Pfam" id="PF05729"/>
    </source>
</evidence>
<accession>X6LMG5</accession>
<sequence>MKKAEQFNLTVSEDKDFFDKQSKTHHRFHNIKLYLPKHDVYIEMQATLKNFTTLEGYTVIENPKLSHLFYEHIRAWKAENQLEEELKQASDETLTKINDVICEWIDTKEIKKIASRYKPHSEIRILKPPQLNGINEEEVNAKNNVALKLITFVYDQLCKFNPKEMKGHAIYVILFEYFKKHIMGIMNPASCADVISILKESRKQELEEDTTMLQALETYTPLQANNYPYTSSDDNKKNDAYDCYQRIIDSLREREKEKEEKKSEEQRQQQVIVLQGKSGSGKSLFCRYLEEALWETHANNSKTSIPVYISLPKCYHESNEKQIISQALQMKNINKEVIDVIRENISFVFILDGLDEIFDKYDKNDTNNNEKYFYDRFNLNEWNAKIIITCRSHVLNDENIKH</sequence>
<feature type="non-terminal residue" evidence="3">
    <location>
        <position position="402"/>
    </location>
</feature>
<evidence type="ECO:0000256" key="1">
    <source>
        <dbReference type="SAM" id="Coils"/>
    </source>
</evidence>
<feature type="coiled-coil region" evidence="1">
    <location>
        <begin position="241"/>
        <end position="271"/>
    </location>
</feature>
<evidence type="ECO:0000313" key="4">
    <source>
        <dbReference type="Proteomes" id="UP000023152"/>
    </source>
</evidence>
<protein>
    <recommendedName>
        <fullName evidence="2">NACHT domain-containing protein</fullName>
    </recommendedName>
</protein>
<keyword evidence="4" id="KW-1185">Reference proteome</keyword>
<dbReference type="InterPro" id="IPR027417">
    <property type="entry name" value="P-loop_NTPase"/>
</dbReference>
<gene>
    <name evidence="3" type="ORF">RFI_35099</name>
</gene>
<dbReference type="AlphaFoldDB" id="X6LMG5"/>
<proteinExistence type="predicted"/>
<feature type="domain" description="NACHT" evidence="2">
    <location>
        <begin position="271"/>
        <end position="392"/>
    </location>
</feature>
<keyword evidence="1" id="KW-0175">Coiled coil</keyword>
<name>X6LMG5_RETFI</name>
<dbReference type="Gene3D" id="3.40.50.300">
    <property type="entry name" value="P-loop containing nucleotide triphosphate hydrolases"/>
    <property type="match status" value="1"/>
</dbReference>